<keyword evidence="2" id="KW-1185">Reference proteome</keyword>
<gene>
    <name evidence="1" type="ORF">Zmor_003182</name>
</gene>
<sequence length="90" mass="9937">MKRFQAGSLPRGDVFISTINHLHLYRKSSGGPSHSHSLEPVLANDILHPGDNLERLPPISYFQTSPFPALSLIILSFKLRPGRSTAPYAT</sequence>
<evidence type="ECO:0000313" key="1">
    <source>
        <dbReference type="EMBL" id="KAJ3639847.1"/>
    </source>
</evidence>
<dbReference type="AlphaFoldDB" id="A0AA38M2F7"/>
<proteinExistence type="predicted"/>
<name>A0AA38M2F7_9CUCU</name>
<accession>A0AA38M2F7</accession>
<dbReference type="EMBL" id="JALNTZ010000010">
    <property type="protein sequence ID" value="KAJ3639847.1"/>
    <property type="molecule type" value="Genomic_DNA"/>
</dbReference>
<reference evidence="1" key="1">
    <citation type="journal article" date="2023" name="G3 (Bethesda)">
        <title>Whole genome assemblies of Zophobas morio and Tenebrio molitor.</title>
        <authorList>
            <person name="Kaur S."/>
            <person name="Stinson S.A."/>
            <person name="diCenzo G.C."/>
        </authorList>
    </citation>
    <scope>NUCLEOTIDE SEQUENCE</scope>
    <source>
        <strain evidence="1">QUZm001</strain>
    </source>
</reference>
<evidence type="ECO:0000313" key="2">
    <source>
        <dbReference type="Proteomes" id="UP001168821"/>
    </source>
</evidence>
<dbReference type="Proteomes" id="UP001168821">
    <property type="component" value="Unassembled WGS sequence"/>
</dbReference>
<comment type="caution">
    <text evidence="1">The sequence shown here is derived from an EMBL/GenBank/DDBJ whole genome shotgun (WGS) entry which is preliminary data.</text>
</comment>
<protein>
    <submittedName>
        <fullName evidence="1">Uncharacterized protein</fullName>
    </submittedName>
</protein>
<organism evidence="1 2">
    <name type="scientific">Zophobas morio</name>
    <dbReference type="NCBI Taxonomy" id="2755281"/>
    <lineage>
        <taxon>Eukaryota</taxon>
        <taxon>Metazoa</taxon>
        <taxon>Ecdysozoa</taxon>
        <taxon>Arthropoda</taxon>
        <taxon>Hexapoda</taxon>
        <taxon>Insecta</taxon>
        <taxon>Pterygota</taxon>
        <taxon>Neoptera</taxon>
        <taxon>Endopterygota</taxon>
        <taxon>Coleoptera</taxon>
        <taxon>Polyphaga</taxon>
        <taxon>Cucujiformia</taxon>
        <taxon>Tenebrionidae</taxon>
        <taxon>Zophobas</taxon>
    </lineage>
</organism>